<comment type="caution">
    <text evidence="1">The sequence shown here is derived from an EMBL/GenBank/DDBJ whole genome shotgun (WGS) entry which is preliminary data.</text>
</comment>
<proteinExistence type="predicted"/>
<name>A0ABW2H6Q0_9ACTN</name>
<gene>
    <name evidence="1" type="ORF">ACFQO7_31215</name>
</gene>
<dbReference type="EMBL" id="JBHTAC010000048">
    <property type="protein sequence ID" value="MFC7246970.1"/>
    <property type="molecule type" value="Genomic_DNA"/>
</dbReference>
<accession>A0ABW2H6Q0</accession>
<evidence type="ECO:0000313" key="2">
    <source>
        <dbReference type="Proteomes" id="UP001596392"/>
    </source>
</evidence>
<evidence type="ECO:0000313" key="1">
    <source>
        <dbReference type="EMBL" id="MFC7246970.1"/>
    </source>
</evidence>
<dbReference type="RefSeq" id="WP_376809748.1">
    <property type="nucleotide sequence ID" value="NZ_JBHTAC010000048.1"/>
</dbReference>
<keyword evidence="2" id="KW-1185">Reference proteome</keyword>
<sequence length="116" mass="13527">MRDRDGALPKICAHCVNHQGERLERQLERALAHERMIRERLLACRESESRAQTKLEEANKKVVSALASRGALAVRLVEAAERSRDHGCAAQRLAVDEYVVRWAENHRQEERRRDFW</sequence>
<protein>
    <submittedName>
        <fullName evidence="1">Uncharacterized protein</fullName>
    </submittedName>
</protein>
<organism evidence="1 2">
    <name type="scientific">Catellatospora aurea</name>
    <dbReference type="NCBI Taxonomy" id="1337874"/>
    <lineage>
        <taxon>Bacteria</taxon>
        <taxon>Bacillati</taxon>
        <taxon>Actinomycetota</taxon>
        <taxon>Actinomycetes</taxon>
        <taxon>Micromonosporales</taxon>
        <taxon>Micromonosporaceae</taxon>
        <taxon>Catellatospora</taxon>
    </lineage>
</organism>
<dbReference type="Proteomes" id="UP001596392">
    <property type="component" value="Unassembled WGS sequence"/>
</dbReference>
<reference evidence="2" key="1">
    <citation type="journal article" date="2019" name="Int. J. Syst. Evol. Microbiol.">
        <title>The Global Catalogue of Microorganisms (GCM) 10K type strain sequencing project: providing services to taxonomists for standard genome sequencing and annotation.</title>
        <authorList>
            <consortium name="The Broad Institute Genomics Platform"/>
            <consortium name="The Broad Institute Genome Sequencing Center for Infectious Disease"/>
            <person name="Wu L."/>
            <person name="Ma J."/>
        </authorList>
    </citation>
    <scope>NUCLEOTIDE SEQUENCE [LARGE SCALE GENOMIC DNA]</scope>
    <source>
        <strain evidence="2">CGMCC 1.9106</strain>
    </source>
</reference>